<protein>
    <recommendedName>
        <fullName evidence="12">Cation efflux protein transmembrane domain-containing protein</fullName>
    </recommendedName>
</protein>
<keyword evidence="4 11" id="KW-0812">Transmembrane</keyword>
<evidence type="ECO:0000256" key="11">
    <source>
        <dbReference type="SAM" id="Phobius"/>
    </source>
</evidence>
<evidence type="ECO:0000256" key="3">
    <source>
        <dbReference type="ARBA" id="ARBA00008731"/>
    </source>
</evidence>
<gene>
    <name evidence="13" type="ORF">GCM10011575_47970</name>
</gene>
<evidence type="ECO:0000256" key="7">
    <source>
        <dbReference type="ARBA" id="ARBA00022989"/>
    </source>
</evidence>
<dbReference type="Gene3D" id="1.20.1510.10">
    <property type="entry name" value="Cation efflux protein transmembrane domain"/>
    <property type="match status" value="1"/>
</dbReference>
<evidence type="ECO:0000256" key="4">
    <source>
        <dbReference type="ARBA" id="ARBA00022692"/>
    </source>
</evidence>
<dbReference type="EMBL" id="BMMZ01000024">
    <property type="protein sequence ID" value="GGL84156.1"/>
    <property type="molecule type" value="Genomic_DNA"/>
</dbReference>
<feature type="transmembrane region" description="Helical" evidence="11">
    <location>
        <begin position="30"/>
        <end position="52"/>
    </location>
</feature>
<feature type="transmembrane region" description="Helical" evidence="11">
    <location>
        <begin position="91"/>
        <end position="117"/>
    </location>
</feature>
<dbReference type="InterPro" id="IPR026765">
    <property type="entry name" value="Tmem163"/>
</dbReference>
<dbReference type="PANTHER" id="PTHR31937:SF2">
    <property type="entry name" value="TRANSMEMBRANE PROTEIN 163"/>
    <property type="match status" value="1"/>
</dbReference>
<reference evidence="13" key="2">
    <citation type="submission" date="2020-09" db="EMBL/GenBank/DDBJ databases">
        <authorList>
            <person name="Sun Q."/>
            <person name="Zhou Y."/>
        </authorList>
    </citation>
    <scope>NUCLEOTIDE SEQUENCE</scope>
    <source>
        <strain evidence="13">CGMCC 4.7306</strain>
    </source>
</reference>
<evidence type="ECO:0000313" key="14">
    <source>
        <dbReference type="Proteomes" id="UP000613840"/>
    </source>
</evidence>
<comment type="similarity">
    <text evidence="3">Belongs to the TMEM163 family.</text>
</comment>
<keyword evidence="8" id="KW-0770">Synapse</keyword>
<dbReference type="InterPro" id="IPR058533">
    <property type="entry name" value="Cation_efflux_TM"/>
</dbReference>
<evidence type="ECO:0000256" key="10">
    <source>
        <dbReference type="ARBA" id="ARBA00023329"/>
    </source>
</evidence>
<dbReference type="Pfam" id="PF01545">
    <property type="entry name" value="Cation_efflux"/>
    <property type="match status" value="1"/>
</dbReference>
<sequence length="233" mass="24503">MLLIMTMNAMGAGVAVDPVRRTVLARRIRLIVAATISYNVIEAIVAISAGTVASSTALIGFGLDSVVEVLSAAAVAWQFSAKDPESRERIALRVIAVSFFALAVYVTIDAVLALTGVRSPEHSLVGIVLSAISLAVMPLLSLAERRTGRELGSASAVADSKQTLICSYLSAAVLIGLLLNSLFGWTWADPVAGLVIVFFAVREGWEAWKGEACTTPVSELTGERAPGDHDDCC</sequence>
<evidence type="ECO:0000313" key="13">
    <source>
        <dbReference type="EMBL" id="GGL84156.1"/>
    </source>
</evidence>
<reference evidence="13" key="1">
    <citation type="journal article" date="2014" name="Int. J. Syst. Evol. Microbiol.">
        <title>Complete genome sequence of Corynebacterium casei LMG S-19264T (=DSM 44701T), isolated from a smear-ripened cheese.</title>
        <authorList>
            <consortium name="US DOE Joint Genome Institute (JGI-PGF)"/>
            <person name="Walter F."/>
            <person name="Albersmeier A."/>
            <person name="Kalinowski J."/>
            <person name="Ruckert C."/>
        </authorList>
    </citation>
    <scope>NUCLEOTIDE SEQUENCE</scope>
    <source>
        <strain evidence="13">CGMCC 4.7306</strain>
    </source>
</reference>
<evidence type="ECO:0000256" key="1">
    <source>
        <dbReference type="ARBA" id="ARBA00004146"/>
    </source>
</evidence>
<dbReference type="Proteomes" id="UP000613840">
    <property type="component" value="Unassembled WGS sequence"/>
</dbReference>
<dbReference type="PANTHER" id="PTHR31937">
    <property type="entry name" value="TRANSMEMBRANE PROTEIN 163"/>
    <property type="match status" value="1"/>
</dbReference>
<evidence type="ECO:0000256" key="5">
    <source>
        <dbReference type="ARBA" id="ARBA00022753"/>
    </source>
</evidence>
<proteinExistence type="inferred from homology"/>
<dbReference type="InterPro" id="IPR027469">
    <property type="entry name" value="Cation_efflux_TMD_sf"/>
</dbReference>
<dbReference type="SUPFAM" id="SSF161111">
    <property type="entry name" value="Cation efflux protein transmembrane domain-like"/>
    <property type="match status" value="1"/>
</dbReference>
<comment type="caution">
    <text evidence="13">The sequence shown here is derived from an EMBL/GenBank/DDBJ whole genome shotgun (WGS) entry which is preliminary data.</text>
</comment>
<organism evidence="13 14">
    <name type="scientific">Microlunatus endophyticus</name>
    <dbReference type="NCBI Taxonomy" id="1716077"/>
    <lineage>
        <taxon>Bacteria</taxon>
        <taxon>Bacillati</taxon>
        <taxon>Actinomycetota</taxon>
        <taxon>Actinomycetes</taxon>
        <taxon>Propionibacteriales</taxon>
        <taxon>Propionibacteriaceae</taxon>
        <taxon>Microlunatus</taxon>
    </lineage>
</organism>
<keyword evidence="7 11" id="KW-1133">Transmembrane helix</keyword>
<keyword evidence="14" id="KW-1185">Reference proteome</keyword>
<keyword evidence="5" id="KW-0967">Endosome</keyword>
<keyword evidence="10" id="KW-0968">Cytoplasmic vesicle</keyword>
<feature type="domain" description="Cation efflux protein transmembrane" evidence="12">
    <location>
        <begin position="35"/>
        <end position="206"/>
    </location>
</feature>
<evidence type="ECO:0000256" key="9">
    <source>
        <dbReference type="ARBA" id="ARBA00023136"/>
    </source>
</evidence>
<dbReference type="GO" id="GO:0008324">
    <property type="term" value="F:monoatomic cation transmembrane transporter activity"/>
    <property type="evidence" value="ECO:0007669"/>
    <property type="project" value="InterPro"/>
</dbReference>
<evidence type="ECO:0000256" key="6">
    <source>
        <dbReference type="ARBA" id="ARBA00022833"/>
    </source>
</evidence>
<dbReference type="GO" id="GO:0016020">
    <property type="term" value="C:membrane"/>
    <property type="evidence" value="ECO:0007669"/>
    <property type="project" value="InterPro"/>
</dbReference>
<evidence type="ECO:0000256" key="2">
    <source>
        <dbReference type="ARBA" id="ARBA00004644"/>
    </source>
</evidence>
<keyword evidence="6" id="KW-0862">Zinc</keyword>
<accession>A0A917SKJ7</accession>
<evidence type="ECO:0000256" key="8">
    <source>
        <dbReference type="ARBA" id="ARBA00023018"/>
    </source>
</evidence>
<feature type="transmembrane region" description="Helical" evidence="11">
    <location>
        <begin position="58"/>
        <end position="79"/>
    </location>
</feature>
<feature type="transmembrane region" description="Helical" evidence="11">
    <location>
        <begin position="164"/>
        <end position="188"/>
    </location>
</feature>
<comment type="subcellular location">
    <subcellularLocation>
        <location evidence="2">Cytoplasmic vesicle</location>
        <location evidence="2">Secretory vesicle</location>
        <location evidence="2">Synaptic vesicle membrane</location>
        <topology evidence="2">Multi-pass membrane protein</topology>
    </subcellularLocation>
    <subcellularLocation>
        <location evidence="1">Early endosome membrane</location>
    </subcellularLocation>
</comment>
<evidence type="ECO:0000259" key="12">
    <source>
        <dbReference type="Pfam" id="PF01545"/>
    </source>
</evidence>
<name>A0A917SKJ7_9ACTN</name>
<keyword evidence="9 11" id="KW-0472">Membrane</keyword>
<dbReference type="AlphaFoldDB" id="A0A917SKJ7"/>
<feature type="transmembrane region" description="Helical" evidence="11">
    <location>
        <begin position="123"/>
        <end position="143"/>
    </location>
</feature>
<dbReference type="GO" id="GO:0031410">
    <property type="term" value="C:cytoplasmic vesicle"/>
    <property type="evidence" value="ECO:0007669"/>
    <property type="project" value="UniProtKB-KW"/>
</dbReference>